<organism evidence="2 3">
    <name type="scientific">Acinetobacter kookii</name>
    <dbReference type="NCBI Taxonomy" id="1226327"/>
    <lineage>
        <taxon>Bacteria</taxon>
        <taxon>Pseudomonadati</taxon>
        <taxon>Pseudomonadota</taxon>
        <taxon>Gammaproteobacteria</taxon>
        <taxon>Moraxellales</taxon>
        <taxon>Moraxellaceae</taxon>
        <taxon>Acinetobacter</taxon>
    </lineage>
</organism>
<name>A0A1G6INC2_9GAMM</name>
<sequence length="397" mass="46082">MGLYTVDTAVKKLQPLSGTTLSGTTLGEQQLTERYDLQEWLVSHPEALGEELLIIQKEFDGFDGTGERLDLLALDTQGQLVLIENKRDDSGRDAVWQALKYASYVAPFTADDIEDVFAKYLLKNKPKYSDLDDNAFELDQVKNTAKLLIQRFLEEFQDTDKQITTLNPRNSQRIILVAGEFRKEVTNTALWLLDRKIDVKCVKVSPYKLGDQLLVDIQQIIPVPEASEYMVRLIRKEDEEIKAKTKGKDTSDIRYQYWEKLLAYFAQNNNTLYNNIGPTTAHWLSGSTGIAQCNYHLIILQKALRVDVEFARKESVENKKLFDFFYGHKDEIERNFGHSLDWLRLEDKKSSRIEFTIDVDAHNPDLWQRHIVWHLEYIQKLEQAFKPFMSEAHQVIK</sequence>
<evidence type="ECO:0000313" key="3">
    <source>
        <dbReference type="Proteomes" id="UP000243468"/>
    </source>
</evidence>
<dbReference type="Gene3D" id="3.40.1350.10">
    <property type="match status" value="1"/>
</dbReference>
<dbReference type="InterPro" id="IPR025364">
    <property type="entry name" value="DUF4268"/>
</dbReference>
<evidence type="ECO:0000313" key="2">
    <source>
        <dbReference type="EMBL" id="SDC07266.1"/>
    </source>
</evidence>
<accession>A0A1G6INC2</accession>
<dbReference type="EMBL" id="FMYO01000003">
    <property type="protein sequence ID" value="SDC07266.1"/>
    <property type="molecule type" value="Genomic_DNA"/>
</dbReference>
<dbReference type="AlphaFoldDB" id="A0A1G6INC2"/>
<dbReference type="OrthoDB" id="570199at2"/>
<keyword evidence="3" id="KW-1185">Reference proteome</keyword>
<dbReference type="GO" id="GO:0003676">
    <property type="term" value="F:nucleic acid binding"/>
    <property type="evidence" value="ECO:0007669"/>
    <property type="project" value="InterPro"/>
</dbReference>
<dbReference type="InterPro" id="IPR011856">
    <property type="entry name" value="tRNA_endonuc-like_dom_sf"/>
</dbReference>
<evidence type="ECO:0000259" key="1">
    <source>
        <dbReference type="Pfam" id="PF14088"/>
    </source>
</evidence>
<protein>
    <recommendedName>
        <fullName evidence="1">DUF4268 domain-containing protein</fullName>
    </recommendedName>
</protein>
<reference evidence="3" key="1">
    <citation type="submission" date="2016-09" db="EMBL/GenBank/DDBJ databases">
        <authorList>
            <person name="Varghese N."/>
            <person name="Submissions S."/>
        </authorList>
    </citation>
    <scope>NUCLEOTIDE SEQUENCE [LARGE SCALE GENOMIC DNA]</scope>
    <source>
        <strain evidence="3">ANC 4667</strain>
    </source>
</reference>
<dbReference type="Proteomes" id="UP000243468">
    <property type="component" value="Unassembled WGS sequence"/>
</dbReference>
<dbReference type="Pfam" id="PF14088">
    <property type="entry name" value="DUF4268"/>
    <property type="match status" value="1"/>
</dbReference>
<proteinExistence type="predicted"/>
<feature type="domain" description="DUF4268" evidence="1">
    <location>
        <begin position="253"/>
        <end position="387"/>
    </location>
</feature>
<gene>
    <name evidence="2" type="ORF">SAMN05421732_10365</name>
</gene>
<dbReference type="STRING" id="1226327.SAMN05421732_10365"/>
<dbReference type="RefSeq" id="WP_092819310.1">
    <property type="nucleotide sequence ID" value="NZ_BAABKJ010000004.1"/>
</dbReference>